<dbReference type="SMART" id="SM00360">
    <property type="entry name" value="RRM"/>
    <property type="match status" value="1"/>
</dbReference>
<dbReference type="PaxDb" id="3880-AES65984"/>
<evidence type="ECO:0000313" key="6">
    <source>
        <dbReference type="Proteomes" id="UP000002051"/>
    </source>
</evidence>
<dbReference type="InterPro" id="IPR012677">
    <property type="entry name" value="Nucleotide-bd_a/b_plait_sf"/>
</dbReference>
<protein>
    <submittedName>
        <fullName evidence="4">RNA recognition motif</fullName>
    </submittedName>
</protein>
<feature type="compositionally biased region" description="Basic and acidic residues" evidence="2">
    <location>
        <begin position="48"/>
        <end position="66"/>
    </location>
</feature>
<dbReference type="OMA" id="EREWITV"/>
<feature type="compositionally biased region" description="Low complexity" evidence="2">
    <location>
        <begin position="698"/>
        <end position="708"/>
    </location>
</feature>
<evidence type="ECO:0000313" key="5">
    <source>
        <dbReference type="EnsemblPlants" id="AES65984"/>
    </source>
</evidence>
<keyword evidence="6" id="KW-1185">Reference proteome</keyword>
<feature type="domain" description="RRM" evidence="3">
    <location>
        <begin position="180"/>
        <end position="257"/>
    </location>
</feature>
<reference evidence="4 6" key="2">
    <citation type="journal article" date="2014" name="BMC Genomics">
        <title>An improved genome release (version Mt4.0) for the model legume Medicago truncatula.</title>
        <authorList>
            <person name="Tang H."/>
            <person name="Krishnakumar V."/>
            <person name="Bidwell S."/>
            <person name="Rosen B."/>
            <person name="Chan A."/>
            <person name="Zhou S."/>
            <person name="Gentzbittel L."/>
            <person name="Childs K.L."/>
            <person name="Yandell M."/>
            <person name="Gundlach H."/>
            <person name="Mayer K.F."/>
            <person name="Schwartz D.C."/>
            <person name="Town C.D."/>
        </authorList>
    </citation>
    <scope>GENOME REANNOTATION</scope>
    <source>
        <strain evidence="5 6">cv. Jemalong A17</strain>
    </source>
</reference>
<gene>
    <name evidence="4" type="ordered locus">MTR_2g060030</name>
</gene>
<dbReference type="GO" id="GO:0016607">
    <property type="term" value="C:nuclear speck"/>
    <property type="evidence" value="ECO:0000318"/>
    <property type="project" value="GO_Central"/>
</dbReference>
<keyword evidence="1" id="KW-0694">RNA-binding</keyword>
<reference evidence="4 6" key="1">
    <citation type="journal article" date="2011" name="Nature">
        <title>The Medicago genome provides insight into the evolution of rhizobial symbioses.</title>
        <authorList>
            <person name="Young N.D."/>
            <person name="Debelle F."/>
            <person name="Oldroyd G.E."/>
            <person name="Geurts R."/>
            <person name="Cannon S.B."/>
            <person name="Udvardi M.K."/>
            <person name="Benedito V.A."/>
            <person name="Mayer K.F."/>
            <person name="Gouzy J."/>
            <person name="Schoof H."/>
            <person name="Van de Peer Y."/>
            <person name="Proost S."/>
            <person name="Cook D.R."/>
            <person name="Meyers B.C."/>
            <person name="Spannagl M."/>
            <person name="Cheung F."/>
            <person name="De Mita S."/>
            <person name="Krishnakumar V."/>
            <person name="Gundlach H."/>
            <person name="Zhou S."/>
            <person name="Mudge J."/>
            <person name="Bharti A.K."/>
            <person name="Murray J.D."/>
            <person name="Naoumkina M.A."/>
            <person name="Rosen B."/>
            <person name="Silverstein K.A."/>
            <person name="Tang H."/>
            <person name="Rombauts S."/>
            <person name="Zhao P.X."/>
            <person name="Zhou P."/>
            <person name="Barbe V."/>
            <person name="Bardou P."/>
            <person name="Bechner M."/>
            <person name="Bellec A."/>
            <person name="Berger A."/>
            <person name="Berges H."/>
            <person name="Bidwell S."/>
            <person name="Bisseling T."/>
            <person name="Choisne N."/>
            <person name="Couloux A."/>
            <person name="Denny R."/>
            <person name="Deshpande S."/>
            <person name="Dai X."/>
            <person name="Doyle J.J."/>
            <person name="Dudez A.M."/>
            <person name="Farmer A.D."/>
            <person name="Fouteau S."/>
            <person name="Franken C."/>
            <person name="Gibelin C."/>
            <person name="Gish J."/>
            <person name="Goldstein S."/>
            <person name="Gonzalez A.J."/>
            <person name="Green P.J."/>
            <person name="Hallab A."/>
            <person name="Hartog M."/>
            <person name="Hua A."/>
            <person name="Humphray S.J."/>
            <person name="Jeong D.H."/>
            <person name="Jing Y."/>
            <person name="Jocker A."/>
            <person name="Kenton S.M."/>
            <person name="Kim D.J."/>
            <person name="Klee K."/>
            <person name="Lai H."/>
            <person name="Lang C."/>
            <person name="Lin S."/>
            <person name="Macmil S.L."/>
            <person name="Magdelenat G."/>
            <person name="Matthews L."/>
            <person name="McCorrison J."/>
            <person name="Monaghan E.L."/>
            <person name="Mun J.H."/>
            <person name="Najar F.Z."/>
            <person name="Nicholson C."/>
            <person name="Noirot C."/>
            <person name="O'Bleness M."/>
            <person name="Paule C.R."/>
            <person name="Poulain J."/>
            <person name="Prion F."/>
            <person name="Qin B."/>
            <person name="Qu C."/>
            <person name="Retzel E.F."/>
            <person name="Riddle C."/>
            <person name="Sallet E."/>
            <person name="Samain S."/>
            <person name="Samson N."/>
            <person name="Sanders I."/>
            <person name="Saurat O."/>
            <person name="Scarpelli C."/>
            <person name="Schiex T."/>
            <person name="Segurens B."/>
            <person name="Severin A.J."/>
            <person name="Sherrier D.J."/>
            <person name="Shi R."/>
            <person name="Sims S."/>
            <person name="Singer S.R."/>
            <person name="Sinharoy S."/>
            <person name="Sterck L."/>
            <person name="Viollet A."/>
            <person name="Wang B.B."/>
            <person name="Wang K."/>
            <person name="Wang M."/>
            <person name="Wang X."/>
            <person name="Warfsmann J."/>
            <person name="Weissenbach J."/>
            <person name="White D.D."/>
            <person name="White J.D."/>
            <person name="Wiley G.B."/>
            <person name="Wincker P."/>
            <person name="Xing Y."/>
            <person name="Yang L."/>
            <person name="Yao Z."/>
            <person name="Ying F."/>
            <person name="Zhai J."/>
            <person name="Zhou L."/>
            <person name="Zuber A."/>
            <person name="Denarie J."/>
            <person name="Dixon R.A."/>
            <person name="May G.D."/>
            <person name="Schwartz D.C."/>
            <person name="Rogers J."/>
            <person name="Quetier F."/>
            <person name="Town C.D."/>
            <person name="Roe B.A."/>
        </authorList>
    </citation>
    <scope>NUCLEOTIDE SEQUENCE [LARGE SCALE GENOMIC DNA]</scope>
    <source>
        <strain evidence="4">A17</strain>
        <strain evidence="5 6">cv. Jemalong A17</strain>
    </source>
</reference>
<dbReference type="PANTHER" id="PTHR34427:SF5">
    <property type="entry name" value="DUF4283 DOMAIN-CONTAINING PROTEIN"/>
    <property type="match status" value="1"/>
</dbReference>
<dbReference type="SUPFAM" id="SSF54928">
    <property type="entry name" value="RNA-binding domain, RBD"/>
    <property type="match status" value="1"/>
</dbReference>
<evidence type="ECO:0000259" key="3">
    <source>
        <dbReference type="PROSITE" id="PS50102"/>
    </source>
</evidence>
<dbReference type="InterPro" id="IPR035979">
    <property type="entry name" value="RBD_domain_sf"/>
</dbReference>
<dbReference type="Proteomes" id="UP000002051">
    <property type="component" value="Chromosome 2"/>
</dbReference>
<dbReference type="AlphaFoldDB" id="G7IGQ6"/>
<evidence type="ECO:0000256" key="2">
    <source>
        <dbReference type="SAM" id="MobiDB-lite"/>
    </source>
</evidence>
<sequence length="768" mass="85801">MSRERERARGLERERGGYSRLNRGQSRRYSPSPEVRYYRGGRGPSRVKAQEQVDGQRDRLRTEQRFRRPGFRRQRQTRVRDRFDEADWYDSDEGTGYGSQDFSNDSKVSIRYLRPERIRARDALRYADGHVLEKRRSLSCKRDKELPAIAAHAQPDVKHQRATLSKVEPYTSVQVNQTVVSFYFTNIPHDISHVALRQGFEVCGIMEDVYLARKHNVNGGAFGFVRYGKVKDVEKLLKALNNVWFGDWKVVAKVGEGAKASEGVRIFEGEKSKAEREKVAEGVSGVGGGRKEFDGVVGKRGGVVAGGGGEVEGGERRMNVEGSTGATVVVEEKQQASRCMIATVLDGEAIPVLQRRIYDAGFENLDIIPMGADKVLLKTEDESDVNVILSEAASFFASFFTNIVKWKKEVVFREKGAWVRIYGVPLQAWNLEFFKLCVYDCGRLLKVDDYTVDKLRFDYARVLISTSFLDLVITDAKEDMGDDRNLEDLNLNVSGDVDNLVQHLSKEWAKEQHVDPLKQNSVIKDASLGGGYSGVAPKDVFQGTTAGSGGKNASLQAASPLHDTGFAKDLGEGAGISFNCHHRSGIQRNVKQTSSCPPGRVHSLSAGPWSLEWVRRHQQVVAGDSKQRFNLVDKKSNSITNRVTRRKGSGVLRHCAHKLKRIAQLSEEDRKEVLRALRKTNRRRKVHSVCSKDKEISNDSSSVNGSQSSVNNDWMNWLVLHGNSKVMSDDVKGMGKAVGLSFKGDKHNMFEVLSGAGRKIRESDGLGK</sequence>
<dbReference type="GO" id="GO:0003729">
    <property type="term" value="F:mRNA binding"/>
    <property type="evidence" value="ECO:0000318"/>
    <property type="project" value="GO_Central"/>
</dbReference>
<proteinExistence type="predicted"/>
<dbReference type="HOGENOM" id="CLU_018999_0_0_1"/>
<dbReference type="PANTHER" id="PTHR34427">
    <property type="entry name" value="DUF4283 DOMAIN PROTEIN"/>
    <property type="match status" value="1"/>
</dbReference>
<dbReference type="InterPro" id="IPR000504">
    <property type="entry name" value="RRM_dom"/>
</dbReference>
<dbReference type="Gene3D" id="3.30.70.330">
    <property type="match status" value="1"/>
</dbReference>
<dbReference type="Pfam" id="PF00076">
    <property type="entry name" value="RRM_1"/>
    <property type="match status" value="1"/>
</dbReference>
<evidence type="ECO:0000313" key="4">
    <source>
        <dbReference type="EMBL" id="AES65984.1"/>
    </source>
</evidence>
<dbReference type="CDD" id="cd00590">
    <property type="entry name" value="RRM_SF"/>
    <property type="match status" value="1"/>
</dbReference>
<dbReference type="GO" id="GO:0000381">
    <property type="term" value="P:regulation of alternative mRNA splicing, via spliceosome"/>
    <property type="evidence" value="ECO:0000318"/>
    <property type="project" value="GO_Central"/>
</dbReference>
<dbReference type="EnsemblPlants" id="AES65984">
    <property type="protein sequence ID" value="AES65984"/>
    <property type="gene ID" value="MTR_2g060030"/>
</dbReference>
<accession>G7IGQ6</accession>
<evidence type="ECO:0000256" key="1">
    <source>
        <dbReference type="PROSITE-ProRule" id="PRU00176"/>
    </source>
</evidence>
<feature type="compositionally biased region" description="Basic residues" evidence="2">
    <location>
        <begin position="67"/>
        <end position="77"/>
    </location>
</feature>
<feature type="region of interest" description="Disordered" evidence="2">
    <location>
        <begin position="1"/>
        <end position="78"/>
    </location>
</feature>
<reference evidence="5" key="3">
    <citation type="submission" date="2015-04" db="UniProtKB">
        <authorList>
            <consortium name="EnsemblPlants"/>
        </authorList>
    </citation>
    <scope>IDENTIFICATION</scope>
    <source>
        <strain evidence="5">cv. Jemalong A17</strain>
    </source>
</reference>
<name>G7IGQ6_MEDTR</name>
<dbReference type="PROSITE" id="PS50102">
    <property type="entry name" value="RRM"/>
    <property type="match status" value="1"/>
</dbReference>
<feature type="region of interest" description="Disordered" evidence="2">
    <location>
        <begin position="685"/>
        <end position="708"/>
    </location>
</feature>
<dbReference type="EMBL" id="CM001218">
    <property type="protein sequence ID" value="AES65984.1"/>
    <property type="molecule type" value="Genomic_DNA"/>
</dbReference>
<feature type="compositionally biased region" description="Basic and acidic residues" evidence="2">
    <location>
        <begin position="1"/>
        <end position="17"/>
    </location>
</feature>
<organism evidence="4 6">
    <name type="scientific">Medicago truncatula</name>
    <name type="common">Barrel medic</name>
    <name type="synonym">Medicago tribuloides</name>
    <dbReference type="NCBI Taxonomy" id="3880"/>
    <lineage>
        <taxon>Eukaryota</taxon>
        <taxon>Viridiplantae</taxon>
        <taxon>Streptophyta</taxon>
        <taxon>Embryophyta</taxon>
        <taxon>Tracheophyta</taxon>
        <taxon>Spermatophyta</taxon>
        <taxon>Magnoliopsida</taxon>
        <taxon>eudicotyledons</taxon>
        <taxon>Gunneridae</taxon>
        <taxon>Pentapetalae</taxon>
        <taxon>rosids</taxon>
        <taxon>fabids</taxon>
        <taxon>Fabales</taxon>
        <taxon>Fabaceae</taxon>
        <taxon>Papilionoideae</taxon>
        <taxon>50 kb inversion clade</taxon>
        <taxon>NPAAA clade</taxon>
        <taxon>Hologalegina</taxon>
        <taxon>IRL clade</taxon>
        <taxon>Trifolieae</taxon>
        <taxon>Medicago</taxon>
    </lineage>
</organism>